<name>A0A154P2R9_DUFNO</name>
<evidence type="ECO:0000313" key="2">
    <source>
        <dbReference type="Proteomes" id="UP000076502"/>
    </source>
</evidence>
<sequence>MTNNHLQKDIGTLCTDNGLEFLNLTVRSMLESRILQHPQSAAFTPEKNGLFGHWSVVKAIRIMLYTKKLPMKLWVKNVNTAVYLLIRQVRALYLRRFLTNTGWTRKQTDMANRPKVFGSGSLRLIEYRSKGMQVL</sequence>
<dbReference type="InterPro" id="IPR036397">
    <property type="entry name" value="RNaseH_sf"/>
</dbReference>
<dbReference type="GO" id="GO:0003676">
    <property type="term" value="F:nucleic acid binding"/>
    <property type="evidence" value="ECO:0007669"/>
    <property type="project" value="InterPro"/>
</dbReference>
<reference evidence="1 2" key="1">
    <citation type="submission" date="2015-07" db="EMBL/GenBank/DDBJ databases">
        <title>The genome of Dufourea novaeangliae.</title>
        <authorList>
            <person name="Pan H."/>
            <person name="Kapheim K."/>
        </authorList>
    </citation>
    <scope>NUCLEOTIDE SEQUENCE [LARGE SCALE GENOMIC DNA]</scope>
    <source>
        <strain evidence="1">0120121106</strain>
        <tissue evidence="1">Whole body</tissue>
    </source>
</reference>
<dbReference type="STRING" id="178035.A0A154P2R9"/>
<organism evidence="1 2">
    <name type="scientific">Dufourea novaeangliae</name>
    <name type="common">Sweat bee</name>
    <dbReference type="NCBI Taxonomy" id="178035"/>
    <lineage>
        <taxon>Eukaryota</taxon>
        <taxon>Metazoa</taxon>
        <taxon>Ecdysozoa</taxon>
        <taxon>Arthropoda</taxon>
        <taxon>Hexapoda</taxon>
        <taxon>Insecta</taxon>
        <taxon>Pterygota</taxon>
        <taxon>Neoptera</taxon>
        <taxon>Endopterygota</taxon>
        <taxon>Hymenoptera</taxon>
        <taxon>Apocrita</taxon>
        <taxon>Aculeata</taxon>
        <taxon>Apoidea</taxon>
        <taxon>Anthophila</taxon>
        <taxon>Halictidae</taxon>
        <taxon>Rophitinae</taxon>
        <taxon>Dufourea</taxon>
    </lineage>
</organism>
<evidence type="ECO:0000313" key="1">
    <source>
        <dbReference type="EMBL" id="KZC05420.1"/>
    </source>
</evidence>
<dbReference type="InterPro" id="IPR012337">
    <property type="entry name" value="RNaseH-like_sf"/>
</dbReference>
<dbReference type="Gene3D" id="3.30.420.10">
    <property type="entry name" value="Ribonuclease H-like superfamily/Ribonuclease H"/>
    <property type="match status" value="1"/>
</dbReference>
<proteinExistence type="predicted"/>
<dbReference type="EMBL" id="KQ434791">
    <property type="protein sequence ID" value="KZC05420.1"/>
    <property type="molecule type" value="Genomic_DNA"/>
</dbReference>
<dbReference type="SUPFAM" id="SSF53098">
    <property type="entry name" value="Ribonuclease H-like"/>
    <property type="match status" value="1"/>
</dbReference>
<dbReference type="AlphaFoldDB" id="A0A154P2R9"/>
<evidence type="ECO:0008006" key="3">
    <source>
        <dbReference type="Google" id="ProtNLM"/>
    </source>
</evidence>
<protein>
    <recommendedName>
        <fullName evidence="3">Integrase catalytic domain-containing protein</fullName>
    </recommendedName>
</protein>
<accession>A0A154P2R9</accession>
<keyword evidence="2" id="KW-1185">Reference proteome</keyword>
<gene>
    <name evidence="1" type="ORF">WN55_05450</name>
</gene>
<dbReference type="Proteomes" id="UP000076502">
    <property type="component" value="Unassembled WGS sequence"/>
</dbReference>